<dbReference type="Pfam" id="PF13041">
    <property type="entry name" value="PPR_2"/>
    <property type="match status" value="1"/>
</dbReference>
<evidence type="ECO:0000256" key="1">
    <source>
        <dbReference type="ARBA" id="ARBA00007626"/>
    </source>
</evidence>
<proteinExistence type="inferred from homology"/>
<evidence type="ECO:0000256" key="2">
    <source>
        <dbReference type="ARBA" id="ARBA00022737"/>
    </source>
</evidence>
<evidence type="ECO:0000313" key="5">
    <source>
        <dbReference type="Proteomes" id="UP001418222"/>
    </source>
</evidence>
<comment type="similarity">
    <text evidence="1">Belongs to the PPR family. P subfamily.</text>
</comment>
<feature type="repeat" description="PPR" evidence="3">
    <location>
        <begin position="360"/>
        <end position="394"/>
    </location>
</feature>
<keyword evidence="2" id="KW-0677">Repeat</keyword>
<dbReference type="InterPro" id="IPR011990">
    <property type="entry name" value="TPR-like_helical_dom_sf"/>
</dbReference>
<dbReference type="Proteomes" id="UP001418222">
    <property type="component" value="Unassembled WGS sequence"/>
</dbReference>
<dbReference type="PANTHER" id="PTHR47936:SF3">
    <property type="entry name" value="PENTACOTRIPEPTIDE-REPEAT REGION OF PRORP DOMAIN-CONTAINING PROTEIN"/>
    <property type="match status" value="1"/>
</dbReference>
<reference evidence="4 5" key="1">
    <citation type="journal article" date="2022" name="Nat. Plants">
        <title>Genomes of leafy and leafless Platanthera orchids illuminate the evolution of mycoheterotrophy.</title>
        <authorList>
            <person name="Li M.H."/>
            <person name="Liu K.W."/>
            <person name="Li Z."/>
            <person name="Lu H.C."/>
            <person name="Ye Q.L."/>
            <person name="Zhang D."/>
            <person name="Wang J.Y."/>
            <person name="Li Y.F."/>
            <person name="Zhong Z.M."/>
            <person name="Liu X."/>
            <person name="Yu X."/>
            <person name="Liu D.K."/>
            <person name="Tu X.D."/>
            <person name="Liu B."/>
            <person name="Hao Y."/>
            <person name="Liao X.Y."/>
            <person name="Jiang Y.T."/>
            <person name="Sun W.H."/>
            <person name="Chen J."/>
            <person name="Chen Y.Q."/>
            <person name="Ai Y."/>
            <person name="Zhai J.W."/>
            <person name="Wu S.S."/>
            <person name="Zhou Z."/>
            <person name="Hsiao Y.Y."/>
            <person name="Wu W.L."/>
            <person name="Chen Y.Y."/>
            <person name="Lin Y.F."/>
            <person name="Hsu J.L."/>
            <person name="Li C.Y."/>
            <person name="Wang Z.W."/>
            <person name="Zhao X."/>
            <person name="Zhong W.Y."/>
            <person name="Ma X.K."/>
            <person name="Ma L."/>
            <person name="Huang J."/>
            <person name="Chen G.Z."/>
            <person name="Huang M.Z."/>
            <person name="Huang L."/>
            <person name="Peng D.H."/>
            <person name="Luo Y.B."/>
            <person name="Zou S.Q."/>
            <person name="Chen S.P."/>
            <person name="Lan S."/>
            <person name="Tsai W.C."/>
            <person name="Van de Peer Y."/>
            <person name="Liu Z.J."/>
        </authorList>
    </citation>
    <scope>NUCLEOTIDE SEQUENCE [LARGE SCALE GENOMIC DNA]</scope>
    <source>
        <strain evidence="4">Lor287</strain>
    </source>
</reference>
<sequence length="502" mass="57028">MHSKTIRGEIVLLRRRYFLLPPIRNPNSSALFLHHRNLNFAPSSQSGRPIPGNSSSSSSYFNHHFALTAHPPRQSLLIDSPGKVNFSQFFTASIRSICRKPCAQHSPVKPNRLGRRNSRSCKLVMEPKKLAEIVQEISSDSKDFDTNLDKLNFMLSPSTVAQILRALNVGGHSAKRFTDWVLNYHSNFNPNSEIYNLIVDNLGRLEDYTSMHNMLNELSNKGHCLTEKAFTFMKFCSPSTMKESVRRVIQVLNSTRGSSRNSGIYSLIKLLCDAKSFDLASLVMEETARKASYYNLLIAAKCRHGDFREAFCVLREMKTYACDPNISSYNYLLGSLFKHKRAVEACDLLQKMEEAGCVPDLITYEVVVTHACKANRMDYAIEVLNLMFSEGLNPRPTTHAAFIKGFFLSGRVENAYDYVIEMSEKDLRSKNLNYSLLASLFRSARRVVEAYDVLREMMQKGLKPNFPVYVRVLKDLHSISRVDLASELKSMFSRFNANSDEG</sequence>
<dbReference type="PROSITE" id="PS51375">
    <property type="entry name" value="PPR"/>
    <property type="match status" value="4"/>
</dbReference>
<feature type="repeat" description="PPR" evidence="3">
    <location>
        <begin position="290"/>
        <end position="324"/>
    </location>
</feature>
<protein>
    <recommendedName>
        <fullName evidence="6">Pentatricopeptide repeat-containing protein</fullName>
    </recommendedName>
</protein>
<feature type="repeat" description="PPR" evidence="3">
    <location>
        <begin position="325"/>
        <end position="359"/>
    </location>
</feature>
<evidence type="ECO:0000256" key="3">
    <source>
        <dbReference type="PROSITE-ProRule" id="PRU00708"/>
    </source>
</evidence>
<evidence type="ECO:0000313" key="4">
    <source>
        <dbReference type="EMBL" id="KAK8934981.1"/>
    </source>
</evidence>
<dbReference type="EMBL" id="JBBWWQ010000012">
    <property type="protein sequence ID" value="KAK8934981.1"/>
    <property type="molecule type" value="Genomic_DNA"/>
</dbReference>
<evidence type="ECO:0008006" key="6">
    <source>
        <dbReference type="Google" id="ProtNLM"/>
    </source>
</evidence>
<comment type="caution">
    <text evidence="4">The sequence shown here is derived from an EMBL/GenBank/DDBJ whole genome shotgun (WGS) entry which is preliminary data.</text>
</comment>
<dbReference type="AlphaFoldDB" id="A0AAP0G2R9"/>
<organism evidence="4 5">
    <name type="scientific">Platanthera zijinensis</name>
    <dbReference type="NCBI Taxonomy" id="2320716"/>
    <lineage>
        <taxon>Eukaryota</taxon>
        <taxon>Viridiplantae</taxon>
        <taxon>Streptophyta</taxon>
        <taxon>Embryophyta</taxon>
        <taxon>Tracheophyta</taxon>
        <taxon>Spermatophyta</taxon>
        <taxon>Magnoliopsida</taxon>
        <taxon>Liliopsida</taxon>
        <taxon>Asparagales</taxon>
        <taxon>Orchidaceae</taxon>
        <taxon>Orchidoideae</taxon>
        <taxon>Orchideae</taxon>
        <taxon>Orchidinae</taxon>
        <taxon>Platanthera</taxon>
    </lineage>
</organism>
<accession>A0AAP0G2R9</accession>
<dbReference type="Pfam" id="PF01535">
    <property type="entry name" value="PPR"/>
    <property type="match status" value="3"/>
</dbReference>
<dbReference type="NCBIfam" id="TIGR00756">
    <property type="entry name" value="PPR"/>
    <property type="match status" value="4"/>
</dbReference>
<dbReference type="PANTHER" id="PTHR47936">
    <property type="entry name" value="PPR_LONG DOMAIN-CONTAINING PROTEIN"/>
    <property type="match status" value="1"/>
</dbReference>
<name>A0AAP0G2R9_9ASPA</name>
<keyword evidence="5" id="KW-1185">Reference proteome</keyword>
<dbReference type="Gene3D" id="1.25.40.10">
    <property type="entry name" value="Tetratricopeptide repeat domain"/>
    <property type="match status" value="2"/>
</dbReference>
<gene>
    <name evidence="4" type="ORF">KSP39_PZI015076</name>
</gene>
<dbReference type="InterPro" id="IPR002885">
    <property type="entry name" value="PPR_rpt"/>
</dbReference>
<feature type="repeat" description="PPR" evidence="3">
    <location>
        <begin position="430"/>
        <end position="464"/>
    </location>
</feature>